<dbReference type="EMBL" id="JAHUTI010088901">
    <property type="protein sequence ID" value="MED6260453.1"/>
    <property type="molecule type" value="Genomic_DNA"/>
</dbReference>
<protein>
    <submittedName>
        <fullName evidence="1">Uncharacterized protein</fullName>
    </submittedName>
</protein>
<keyword evidence="2" id="KW-1185">Reference proteome</keyword>
<dbReference type="Proteomes" id="UP001345963">
    <property type="component" value="Unassembled WGS sequence"/>
</dbReference>
<comment type="caution">
    <text evidence="1">The sequence shown here is derived from an EMBL/GenBank/DDBJ whole genome shotgun (WGS) entry which is preliminary data.</text>
</comment>
<sequence length="64" mass="7681">MSWWRHSEVDLLVCFRPACWCIIQVNLSISELPAPHLRTKLPENVLLLHELLFQHHKFSCRLFQ</sequence>
<evidence type="ECO:0000313" key="1">
    <source>
        <dbReference type="EMBL" id="MED6260453.1"/>
    </source>
</evidence>
<proteinExistence type="predicted"/>
<reference evidence="1 2" key="1">
    <citation type="submission" date="2021-07" db="EMBL/GenBank/DDBJ databases">
        <authorList>
            <person name="Palmer J.M."/>
        </authorList>
    </citation>
    <scope>NUCLEOTIDE SEQUENCE [LARGE SCALE GENOMIC DNA]</scope>
    <source>
        <strain evidence="1 2">AT_MEX2019</strain>
        <tissue evidence="1">Muscle</tissue>
    </source>
</reference>
<gene>
    <name evidence="1" type="ORF">ATANTOWER_018709</name>
</gene>
<name>A0ABU7CCF2_9TELE</name>
<evidence type="ECO:0000313" key="2">
    <source>
        <dbReference type="Proteomes" id="UP001345963"/>
    </source>
</evidence>
<organism evidence="1 2">
    <name type="scientific">Ataeniobius toweri</name>
    <dbReference type="NCBI Taxonomy" id="208326"/>
    <lineage>
        <taxon>Eukaryota</taxon>
        <taxon>Metazoa</taxon>
        <taxon>Chordata</taxon>
        <taxon>Craniata</taxon>
        <taxon>Vertebrata</taxon>
        <taxon>Euteleostomi</taxon>
        <taxon>Actinopterygii</taxon>
        <taxon>Neopterygii</taxon>
        <taxon>Teleostei</taxon>
        <taxon>Neoteleostei</taxon>
        <taxon>Acanthomorphata</taxon>
        <taxon>Ovalentaria</taxon>
        <taxon>Atherinomorphae</taxon>
        <taxon>Cyprinodontiformes</taxon>
        <taxon>Goodeidae</taxon>
        <taxon>Ataeniobius</taxon>
    </lineage>
</organism>
<accession>A0ABU7CCF2</accession>
<feature type="non-terminal residue" evidence="1">
    <location>
        <position position="64"/>
    </location>
</feature>